<evidence type="ECO:0000313" key="2">
    <source>
        <dbReference type="EMBL" id="VAW83140.1"/>
    </source>
</evidence>
<sequence length="162" mass="17763">MSITQNSNDEPLELVQIGDELLPAEPQKSRRSPYSLDQKYIDAYLAAPHRGRAEAYRVASGSNTKYARQRAAEIHSRVGSQIDESLKEKVLGVGSFALDTLIYLAEFGETGSVRGASASKLLDMSLKIAPPEVKRVKAKTREQLHKEIAGVKERLKAIGVSV</sequence>
<dbReference type="EMBL" id="UOFL01000264">
    <property type="protein sequence ID" value="VAW83140.1"/>
    <property type="molecule type" value="Genomic_DNA"/>
</dbReference>
<dbReference type="AlphaFoldDB" id="A0A3B0Z2G0"/>
<gene>
    <name evidence="2" type="ORF">MNBD_GAMMA12-2636</name>
</gene>
<reference evidence="2" key="1">
    <citation type="submission" date="2018-06" db="EMBL/GenBank/DDBJ databases">
        <authorList>
            <person name="Zhirakovskaya E."/>
        </authorList>
    </citation>
    <scope>NUCLEOTIDE SEQUENCE</scope>
</reference>
<organism evidence="2">
    <name type="scientific">hydrothermal vent metagenome</name>
    <dbReference type="NCBI Taxonomy" id="652676"/>
    <lineage>
        <taxon>unclassified sequences</taxon>
        <taxon>metagenomes</taxon>
        <taxon>ecological metagenomes</taxon>
    </lineage>
</organism>
<evidence type="ECO:0008006" key="3">
    <source>
        <dbReference type="Google" id="ProtNLM"/>
    </source>
</evidence>
<feature type="region of interest" description="Disordered" evidence="1">
    <location>
        <begin position="1"/>
        <end position="33"/>
    </location>
</feature>
<protein>
    <recommendedName>
        <fullName evidence="3">Terminase small subunit</fullName>
    </recommendedName>
</protein>
<name>A0A3B0Z2G0_9ZZZZ</name>
<evidence type="ECO:0000256" key="1">
    <source>
        <dbReference type="SAM" id="MobiDB-lite"/>
    </source>
</evidence>
<proteinExistence type="predicted"/>
<accession>A0A3B0Z2G0</accession>